<evidence type="ECO:0000313" key="8">
    <source>
        <dbReference type="EMBL" id="KAE9393884.1"/>
    </source>
</evidence>
<reference evidence="8" key="1">
    <citation type="journal article" date="2019" name="Environ. Microbiol.">
        <title>Fungal ecological strategies reflected in gene transcription - a case study of two litter decomposers.</title>
        <authorList>
            <person name="Barbi F."/>
            <person name="Kohler A."/>
            <person name="Barry K."/>
            <person name="Baskaran P."/>
            <person name="Daum C."/>
            <person name="Fauchery L."/>
            <person name="Ihrmark K."/>
            <person name="Kuo A."/>
            <person name="LaButti K."/>
            <person name="Lipzen A."/>
            <person name="Morin E."/>
            <person name="Grigoriev I.V."/>
            <person name="Henrissat B."/>
            <person name="Lindahl B."/>
            <person name="Martin F."/>
        </authorList>
    </citation>
    <scope>NUCLEOTIDE SEQUENCE</scope>
    <source>
        <strain evidence="8">JB14</strain>
    </source>
</reference>
<dbReference type="OrthoDB" id="421374at2759"/>
<dbReference type="SUPFAM" id="SSF55770">
    <property type="entry name" value="Profilin (actin-binding protein)"/>
    <property type="match status" value="1"/>
</dbReference>
<evidence type="ECO:0000256" key="4">
    <source>
        <dbReference type="ARBA" id="ARBA00023203"/>
    </source>
</evidence>
<dbReference type="InterPro" id="IPR036140">
    <property type="entry name" value="PFN_sf"/>
</dbReference>
<dbReference type="PANTHER" id="PTHR11604">
    <property type="entry name" value="PROFILIN"/>
    <property type="match status" value="1"/>
</dbReference>
<dbReference type="GO" id="GO:0005856">
    <property type="term" value="C:cytoskeleton"/>
    <property type="evidence" value="ECO:0007669"/>
    <property type="project" value="UniProtKB-SubCell"/>
</dbReference>
<keyword evidence="5 6" id="KW-0206">Cytoskeleton</keyword>
<keyword evidence="4 7" id="KW-0009">Actin-binding</keyword>
<dbReference type="Proteomes" id="UP000799118">
    <property type="component" value="Unassembled WGS sequence"/>
</dbReference>
<dbReference type="GO" id="GO:0005938">
    <property type="term" value="C:cell cortex"/>
    <property type="evidence" value="ECO:0007669"/>
    <property type="project" value="TreeGrafter"/>
</dbReference>
<dbReference type="Pfam" id="PF00235">
    <property type="entry name" value="Profilin"/>
    <property type="match status" value="1"/>
</dbReference>
<comment type="subcellular location">
    <subcellularLocation>
        <location evidence="1">Cytoplasm</location>
        <location evidence="1">Cytoskeleton</location>
    </subcellularLocation>
</comment>
<protein>
    <recommendedName>
        <fullName evidence="7">Profilin</fullName>
    </recommendedName>
</protein>
<dbReference type="PANTHER" id="PTHR11604:SF0">
    <property type="entry name" value="PROFILIN"/>
    <property type="match status" value="1"/>
</dbReference>
<dbReference type="GO" id="GO:0003785">
    <property type="term" value="F:actin monomer binding"/>
    <property type="evidence" value="ECO:0007669"/>
    <property type="project" value="TreeGrafter"/>
</dbReference>
<dbReference type="InterPro" id="IPR048278">
    <property type="entry name" value="PFN"/>
</dbReference>
<dbReference type="AlphaFoldDB" id="A0A6A4H976"/>
<evidence type="ECO:0000256" key="5">
    <source>
        <dbReference type="ARBA" id="ARBA00023212"/>
    </source>
</evidence>
<evidence type="ECO:0000256" key="1">
    <source>
        <dbReference type="ARBA" id="ARBA00004245"/>
    </source>
</evidence>
<dbReference type="PRINTS" id="PR01640">
    <property type="entry name" value="PROFILINPLNT"/>
</dbReference>
<keyword evidence="9" id="KW-1185">Reference proteome</keyword>
<dbReference type="InterPro" id="IPR027310">
    <property type="entry name" value="Profilin_CS"/>
</dbReference>
<organism evidence="8 9">
    <name type="scientific">Gymnopus androsaceus JB14</name>
    <dbReference type="NCBI Taxonomy" id="1447944"/>
    <lineage>
        <taxon>Eukaryota</taxon>
        <taxon>Fungi</taxon>
        <taxon>Dikarya</taxon>
        <taxon>Basidiomycota</taxon>
        <taxon>Agaricomycotina</taxon>
        <taxon>Agaricomycetes</taxon>
        <taxon>Agaricomycetidae</taxon>
        <taxon>Agaricales</taxon>
        <taxon>Marasmiineae</taxon>
        <taxon>Omphalotaceae</taxon>
        <taxon>Gymnopus</taxon>
    </lineage>
</organism>
<dbReference type="Gene3D" id="3.30.450.30">
    <property type="entry name" value="Dynein light chain 2a, cytoplasmic"/>
    <property type="match status" value="1"/>
</dbReference>
<dbReference type="PROSITE" id="PS00414">
    <property type="entry name" value="PROFILIN"/>
    <property type="match status" value="1"/>
</dbReference>
<evidence type="ECO:0000256" key="2">
    <source>
        <dbReference type="ARBA" id="ARBA00010058"/>
    </source>
</evidence>
<accession>A0A6A4H976</accession>
<dbReference type="FunFam" id="3.30.450.30:FF:000001">
    <property type="entry name" value="Profilin"/>
    <property type="match status" value="1"/>
</dbReference>
<dbReference type="InterPro" id="IPR005455">
    <property type="entry name" value="PFN_euk"/>
</dbReference>
<comment type="function">
    <text evidence="6">Binds to actin and affects the structure of the cytoskeleton. At high concentrations, profilin prevents the polymerization of actin, whereas it enhances it at low concentrations.</text>
</comment>
<proteinExistence type="inferred from homology"/>
<dbReference type="CDD" id="cd00148">
    <property type="entry name" value="PROF"/>
    <property type="match status" value="1"/>
</dbReference>
<gene>
    <name evidence="8" type="ORF">BT96DRAFT_958978</name>
</gene>
<comment type="similarity">
    <text evidence="2 7">Belongs to the profilin family.</text>
</comment>
<dbReference type="EMBL" id="ML769562">
    <property type="protein sequence ID" value="KAE9393884.1"/>
    <property type="molecule type" value="Genomic_DNA"/>
</dbReference>
<evidence type="ECO:0000256" key="6">
    <source>
        <dbReference type="RuleBase" id="RU003908"/>
    </source>
</evidence>
<keyword evidence="3" id="KW-0963">Cytoplasm</keyword>
<evidence type="ECO:0000313" key="9">
    <source>
        <dbReference type="Proteomes" id="UP000799118"/>
    </source>
</evidence>
<dbReference type="PRINTS" id="PR00392">
    <property type="entry name" value="PROFILIN"/>
</dbReference>
<sequence length="126" mass="13235">MSWQAYVDTNLVGSGKVTQAAICGLAGGVWATSSGFTLAPEEQKALVDAFSHTDVVQASGLRIAGEKYFTLQANPRSIYLKKGPDGAVCVKTTQAVLCCVYKNPIQASEATIVAEGLADYLINAGY</sequence>
<evidence type="ECO:0000256" key="3">
    <source>
        <dbReference type="ARBA" id="ARBA00022490"/>
    </source>
</evidence>
<dbReference type="SMART" id="SM00392">
    <property type="entry name" value="PROF"/>
    <property type="match status" value="1"/>
</dbReference>
<comment type="subunit">
    <text evidence="6">Occurs in many kinds of cells as a complex with monomeric actin in a 1:1 ratio.</text>
</comment>
<evidence type="ECO:0000256" key="7">
    <source>
        <dbReference type="RuleBase" id="RU003909"/>
    </source>
</evidence>
<name>A0A6A4H976_9AGAR</name>